<dbReference type="AlphaFoldDB" id="C0C021"/>
<keyword evidence="1" id="KW-0560">Oxidoreductase</keyword>
<gene>
    <name evidence="1" type="primary">nuoE</name>
    <name evidence="1" type="ORF">CLOHYLEM_05413</name>
</gene>
<dbReference type="EMBL" id="ABYI02000019">
    <property type="protein sequence ID" value="EEG74749.1"/>
    <property type="molecule type" value="Genomic_DNA"/>
</dbReference>
<dbReference type="HOGENOM" id="CLU_054362_2_1_9"/>
<dbReference type="Proteomes" id="UP000004893">
    <property type="component" value="Unassembled WGS sequence"/>
</dbReference>
<dbReference type="OrthoDB" id="1971655at2"/>
<keyword evidence="2" id="KW-1185">Reference proteome</keyword>
<dbReference type="RefSeq" id="WP_006442749.1">
    <property type="nucleotide sequence ID" value="NZ_CP036524.1"/>
</dbReference>
<dbReference type="Gene3D" id="3.40.30.10">
    <property type="entry name" value="Glutaredoxin"/>
    <property type="match status" value="1"/>
</dbReference>
<proteinExistence type="predicted"/>
<dbReference type="CDD" id="cd03064">
    <property type="entry name" value="TRX_Fd_NuoE"/>
    <property type="match status" value="1"/>
</dbReference>
<organism evidence="1 2">
    <name type="scientific">[Clostridium] hylemonae DSM 15053</name>
    <dbReference type="NCBI Taxonomy" id="553973"/>
    <lineage>
        <taxon>Bacteria</taxon>
        <taxon>Bacillati</taxon>
        <taxon>Bacillota</taxon>
        <taxon>Clostridia</taxon>
        <taxon>Lachnospirales</taxon>
        <taxon>Lachnospiraceae</taxon>
    </lineage>
</organism>
<dbReference type="GO" id="GO:0003954">
    <property type="term" value="F:NADH dehydrogenase activity"/>
    <property type="evidence" value="ECO:0007669"/>
    <property type="project" value="TreeGrafter"/>
</dbReference>
<sequence length="154" mass="17665">MLKKEWNDIFDYYREEKTMTQSELVIAVLTELQAIEGCIPKEAREAAAELAGVNPGYVSAVIKRLPHLHEQSFRHEIKVCISDRCKNKGGQDVLKEIQRILKIRPGQVTRDKRFLLTTVYCMHYCTKGPNIQIDGRLFQNVTAAEVPSILKKYS</sequence>
<reference evidence="1" key="2">
    <citation type="submission" date="2013-06" db="EMBL/GenBank/DDBJ databases">
        <title>Draft genome sequence of Clostridium hylemonae (DSM 15053).</title>
        <authorList>
            <person name="Sudarsanam P."/>
            <person name="Ley R."/>
            <person name="Guruge J."/>
            <person name="Turnbaugh P.J."/>
            <person name="Mahowald M."/>
            <person name="Liep D."/>
            <person name="Gordon J."/>
        </authorList>
    </citation>
    <scope>NUCLEOTIDE SEQUENCE</scope>
    <source>
        <strain evidence="1">DSM 15053</strain>
    </source>
</reference>
<dbReference type="InterPro" id="IPR042128">
    <property type="entry name" value="NuoE_dom"/>
</dbReference>
<comment type="caution">
    <text evidence="1">The sequence shown here is derived from an EMBL/GenBank/DDBJ whole genome shotgun (WGS) entry which is preliminary data.</text>
</comment>
<protein>
    <submittedName>
        <fullName evidence="1">NDH-1 subunit E</fullName>
        <ecNumber evidence="1">1.6.99.5</ecNumber>
    </submittedName>
</protein>
<dbReference type="EC" id="1.6.99.5" evidence="1"/>
<accession>C0C021</accession>
<dbReference type="Pfam" id="PF01257">
    <property type="entry name" value="2Fe-2S_thioredx"/>
    <property type="match status" value="1"/>
</dbReference>
<dbReference type="PANTHER" id="PTHR10371:SF3">
    <property type="entry name" value="NADH DEHYDROGENASE [UBIQUINONE] FLAVOPROTEIN 2, MITOCHONDRIAL"/>
    <property type="match status" value="1"/>
</dbReference>
<dbReference type="SUPFAM" id="SSF52833">
    <property type="entry name" value="Thioredoxin-like"/>
    <property type="match status" value="1"/>
</dbReference>
<reference evidence="1" key="1">
    <citation type="submission" date="2009-02" db="EMBL/GenBank/DDBJ databases">
        <authorList>
            <person name="Fulton L."/>
            <person name="Clifton S."/>
            <person name="Fulton B."/>
            <person name="Xu J."/>
            <person name="Minx P."/>
            <person name="Pepin K.H."/>
            <person name="Johnson M."/>
            <person name="Bhonagiri V."/>
            <person name="Nash W.E."/>
            <person name="Mardis E.R."/>
            <person name="Wilson R.K."/>
        </authorList>
    </citation>
    <scope>NUCLEOTIDE SEQUENCE [LARGE SCALE GENOMIC DNA]</scope>
    <source>
        <strain evidence="1">DSM 15053</strain>
    </source>
</reference>
<evidence type="ECO:0000313" key="1">
    <source>
        <dbReference type="EMBL" id="EEG74749.1"/>
    </source>
</evidence>
<dbReference type="eggNOG" id="COG1905">
    <property type="taxonomic scope" value="Bacteria"/>
</dbReference>
<dbReference type="STRING" id="553973.CLOHYLEM_05413"/>
<dbReference type="InterPro" id="IPR036249">
    <property type="entry name" value="Thioredoxin-like_sf"/>
</dbReference>
<name>C0C021_9FIRM</name>
<dbReference type="PANTHER" id="PTHR10371">
    <property type="entry name" value="NADH DEHYDROGENASE UBIQUINONE FLAVOPROTEIN 2, MITOCHONDRIAL"/>
    <property type="match status" value="1"/>
</dbReference>
<evidence type="ECO:0000313" key="2">
    <source>
        <dbReference type="Proteomes" id="UP000004893"/>
    </source>
</evidence>